<accession>A0A1Q3CNK6</accession>
<dbReference type="InterPro" id="IPR036691">
    <property type="entry name" value="Endo/exonu/phosph_ase_sf"/>
</dbReference>
<evidence type="ECO:0000313" key="2">
    <source>
        <dbReference type="Proteomes" id="UP000187406"/>
    </source>
</evidence>
<dbReference type="InParanoid" id="A0A1Q3CNK6"/>
<dbReference type="EMBL" id="BDDD01002498">
    <property type="protein sequence ID" value="GAV81836.1"/>
    <property type="molecule type" value="Genomic_DNA"/>
</dbReference>
<evidence type="ECO:0000313" key="1">
    <source>
        <dbReference type="EMBL" id="GAV81836.1"/>
    </source>
</evidence>
<comment type="caution">
    <text evidence="1">The sequence shown here is derived from an EMBL/GenBank/DDBJ whole genome shotgun (WGS) entry which is preliminary data.</text>
</comment>
<organism evidence="1 2">
    <name type="scientific">Cephalotus follicularis</name>
    <name type="common">Albany pitcher plant</name>
    <dbReference type="NCBI Taxonomy" id="3775"/>
    <lineage>
        <taxon>Eukaryota</taxon>
        <taxon>Viridiplantae</taxon>
        <taxon>Streptophyta</taxon>
        <taxon>Embryophyta</taxon>
        <taxon>Tracheophyta</taxon>
        <taxon>Spermatophyta</taxon>
        <taxon>Magnoliopsida</taxon>
        <taxon>eudicotyledons</taxon>
        <taxon>Gunneridae</taxon>
        <taxon>Pentapetalae</taxon>
        <taxon>rosids</taxon>
        <taxon>fabids</taxon>
        <taxon>Oxalidales</taxon>
        <taxon>Cephalotaceae</taxon>
        <taxon>Cephalotus</taxon>
    </lineage>
</organism>
<dbReference type="OrthoDB" id="1742302at2759"/>
<evidence type="ECO:0008006" key="3">
    <source>
        <dbReference type="Google" id="ProtNLM"/>
    </source>
</evidence>
<dbReference type="SUPFAM" id="SSF56219">
    <property type="entry name" value="DNase I-like"/>
    <property type="match status" value="1"/>
</dbReference>
<reference evidence="2" key="1">
    <citation type="submission" date="2016-04" db="EMBL/GenBank/DDBJ databases">
        <title>Cephalotus genome sequencing.</title>
        <authorList>
            <person name="Fukushima K."/>
            <person name="Hasebe M."/>
            <person name="Fang X."/>
        </authorList>
    </citation>
    <scope>NUCLEOTIDE SEQUENCE [LARGE SCALE GENOMIC DNA]</scope>
    <source>
        <strain evidence="2">cv. St1</strain>
    </source>
</reference>
<dbReference type="PANTHER" id="PTHR33710">
    <property type="entry name" value="BNAC02G09200D PROTEIN"/>
    <property type="match status" value="1"/>
</dbReference>
<name>A0A1Q3CNK6_CEPFO</name>
<gene>
    <name evidence="1" type="ORF">CFOL_v3_25289</name>
</gene>
<protein>
    <recommendedName>
        <fullName evidence="3">Exo_endo_phos domain-containing protein</fullName>
    </recommendedName>
</protein>
<dbReference type="AlphaFoldDB" id="A0A1Q3CNK6"/>
<proteinExistence type="predicted"/>
<dbReference type="Gene3D" id="3.60.10.10">
    <property type="entry name" value="Endonuclease/exonuclease/phosphatase"/>
    <property type="match status" value="1"/>
</dbReference>
<keyword evidence="2" id="KW-1185">Reference proteome</keyword>
<dbReference type="PANTHER" id="PTHR33710:SF79">
    <property type="entry name" value="OS06G0205337 PROTEIN"/>
    <property type="match status" value="1"/>
</dbReference>
<sequence>MKDFNCTIRSVELGDLKSTGLNFTWNNMRSGTAAISKKLDRAMGNLQWFKCFGDSYVHTHNPGISDHSPLSIQLMQQCQSSCRPFKFLNFWAEHLDFLNIVRKEWSKTYEGPPLRKIQLKLKSLNGCLKSLSTRPDTLAANLR</sequence>
<dbReference type="Proteomes" id="UP000187406">
    <property type="component" value="Unassembled WGS sequence"/>
</dbReference>